<reference evidence="3 4" key="1">
    <citation type="submission" date="2016-10" db="EMBL/GenBank/DDBJ databases">
        <authorList>
            <person name="Varghese N."/>
            <person name="Submissions S."/>
        </authorList>
    </citation>
    <scope>NUCLEOTIDE SEQUENCE [LARGE SCALE GENOMIC DNA]</scope>
    <source>
        <strain evidence="2 3">NFIX06</strain>
        <strain evidence="1 4">NFIX08</strain>
    </source>
</reference>
<gene>
    <name evidence="2" type="ORF">SAMN03159428_05070</name>
    <name evidence="1" type="ORF">SAMN03159514_05047</name>
</gene>
<keyword evidence="3" id="KW-1185">Reference proteome</keyword>
<dbReference type="EMBL" id="FPAV01000021">
    <property type="protein sequence ID" value="SFU17661.1"/>
    <property type="molecule type" value="Genomic_DNA"/>
</dbReference>
<evidence type="ECO:0000313" key="3">
    <source>
        <dbReference type="Proteomes" id="UP000198760"/>
    </source>
</evidence>
<comment type="caution">
    <text evidence="1">The sequence shown here is derived from an EMBL/GenBank/DDBJ whole genome shotgun (WGS) entry which is preliminary data.</text>
</comment>
<evidence type="ECO:0000313" key="4">
    <source>
        <dbReference type="Proteomes" id="UP000199173"/>
    </source>
</evidence>
<name>A0AAX2EZW8_9ENTR</name>
<sequence>MRMFHGFYISLRNKLYGEGENYHVRIQLLKVITFFNVWEG</sequence>
<dbReference type="Proteomes" id="UP000198760">
    <property type="component" value="Unassembled WGS sequence"/>
</dbReference>
<protein>
    <submittedName>
        <fullName evidence="1">Uncharacterized protein</fullName>
    </submittedName>
</protein>
<proteinExistence type="predicted"/>
<evidence type="ECO:0000313" key="2">
    <source>
        <dbReference type="EMBL" id="SFU17661.1"/>
    </source>
</evidence>
<accession>A0AAX2EZW8</accession>
<dbReference type="EMBL" id="FOYJ01000018">
    <property type="protein sequence ID" value="SFR26651.1"/>
    <property type="molecule type" value="Genomic_DNA"/>
</dbReference>
<evidence type="ECO:0000313" key="1">
    <source>
        <dbReference type="EMBL" id="SFR26651.1"/>
    </source>
</evidence>
<organism evidence="1 4">
    <name type="scientific">Kosakonia radicincitans</name>
    <dbReference type="NCBI Taxonomy" id="283686"/>
    <lineage>
        <taxon>Bacteria</taxon>
        <taxon>Pseudomonadati</taxon>
        <taxon>Pseudomonadota</taxon>
        <taxon>Gammaproteobacteria</taxon>
        <taxon>Enterobacterales</taxon>
        <taxon>Enterobacteriaceae</taxon>
        <taxon>Kosakonia</taxon>
    </lineage>
</organism>
<dbReference type="Proteomes" id="UP000199173">
    <property type="component" value="Unassembled WGS sequence"/>
</dbReference>
<dbReference type="AlphaFoldDB" id="A0AAX2EZW8"/>